<dbReference type="AlphaFoldDB" id="A0AA48L120"/>
<dbReference type="InterPro" id="IPR008181">
    <property type="entry name" value="dUTPase"/>
</dbReference>
<dbReference type="NCBIfam" id="NF001862">
    <property type="entry name" value="PRK00601.1"/>
    <property type="match status" value="1"/>
</dbReference>
<reference evidence="7" key="1">
    <citation type="journal article" date="2023" name="ISME J.">
        <title>Emergence of putative energy parasites within Clostridia revealed by genome analysis of a novel endosymbiotic clade.</title>
        <authorList>
            <person name="Takahashi K."/>
            <person name="Kuwahara H."/>
            <person name="Horikawa Y."/>
            <person name="Izawa K."/>
            <person name="Kato D."/>
            <person name="Inagaki T."/>
            <person name="Yuki M."/>
            <person name="Ohkuma M."/>
            <person name="Hongoh Y."/>
        </authorList>
    </citation>
    <scope>NUCLEOTIDE SEQUENCE</scope>
    <source>
        <strain evidence="7">CfP3-15</strain>
    </source>
</reference>
<evidence type="ECO:0000259" key="6">
    <source>
        <dbReference type="Pfam" id="PF00692"/>
    </source>
</evidence>
<accession>A0AA48L120</accession>
<dbReference type="Proteomes" id="UP001337580">
    <property type="component" value="Chromosome"/>
</dbReference>
<evidence type="ECO:0000256" key="4">
    <source>
        <dbReference type="ARBA" id="ARBA00023080"/>
    </source>
</evidence>
<comment type="similarity">
    <text evidence="1">Belongs to the dUTPase family.</text>
</comment>
<keyword evidence="4" id="KW-0546">Nucleotide metabolism</keyword>
<dbReference type="PANTHER" id="PTHR11241">
    <property type="entry name" value="DEOXYURIDINE 5'-TRIPHOSPHATE NUCLEOTIDOHYDROLASE"/>
    <property type="match status" value="1"/>
</dbReference>
<dbReference type="PANTHER" id="PTHR11241:SF0">
    <property type="entry name" value="DEOXYURIDINE 5'-TRIPHOSPHATE NUCLEOTIDOHYDROLASE"/>
    <property type="match status" value="1"/>
</dbReference>
<evidence type="ECO:0000256" key="2">
    <source>
        <dbReference type="ARBA" id="ARBA00012379"/>
    </source>
</evidence>
<dbReference type="SUPFAM" id="SSF51283">
    <property type="entry name" value="dUTPase-like"/>
    <property type="match status" value="1"/>
</dbReference>
<evidence type="ECO:0000256" key="5">
    <source>
        <dbReference type="ARBA" id="ARBA00047686"/>
    </source>
</evidence>
<evidence type="ECO:0000256" key="1">
    <source>
        <dbReference type="ARBA" id="ARBA00006581"/>
    </source>
</evidence>
<proteinExistence type="inferred from homology"/>
<dbReference type="GO" id="GO:0046081">
    <property type="term" value="P:dUTP catabolic process"/>
    <property type="evidence" value="ECO:0007669"/>
    <property type="project" value="InterPro"/>
</dbReference>
<feature type="domain" description="dUTPase-like" evidence="6">
    <location>
        <begin position="16"/>
        <end position="147"/>
    </location>
</feature>
<dbReference type="Gene3D" id="2.70.40.10">
    <property type="match status" value="1"/>
</dbReference>
<dbReference type="GO" id="GO:0004170">
    <property type="term" value="F:dUTP diphosphatase activity"/>
    <property type="evidence" value="ECO:0007669"/>
    <property type="project" value="UniProtKB-EC"/>
</dbReference>
<organism evidence="7">
    <name type="scientific">Candidatus Improbicoccus pseudotrichonymphae</name>
    <dbReference type="NCBI Taxonomy" id="3033792"/>
    <lineage>
        <taxon>Bacteria</taxon>
        <taxon>Bacillati</taxon>
        <taxon>Bacillota</taxon>
        <taxon>Clostridia</taxon>
        <taxon>Candidatus Improbicoccus</taxon>
    </lineage>
</organism>
<evidence type="ECO:0000313" key="7">
    <source>
        <dbReference type="EMBL" id="BED92115.1"/>
    </source>
</evidence>
<dbReference type="Pfam" id="PF00692">
    <property type="entry name" value="dUTPase"/>
    <property type="match status" value="1"/>
</dbReference>
<dbReference type="InterPro" id="IPR033704">
    <property type="entry name" value="dUTPase_trimeric"/>
</dbReference>
<dbReference type="EMBL" id="AP027924">
    <property type="protein sequence ID" value="BED92115.1"/>
    <property type="molecule type" value="Genomic_DNA"/>
</dbReference>
<dbReference type="KEGG" id="ips:CfP315_0701"/>
<sequence>MSKRILKFVKLRENVLVPKKATSGSAGFDLHACLENDVSISFGGLVKIPCGIAVEIPEDYVGLIFARSGLGIKYGIMPSNGVGVIDSDYRGEIHVGLCKTFDGPEYIIKNEDRIAQLIIIKAKDFEIQETEDLSVTERDDKGFGSSGR</sequence>
<dbReference type="EC" id="3.6.1.23" evidence="2"/>
<evidence type="ECO:0000256" key="3">
    <source>
        <dbReference type="ARBA" id="ARBA00022801"/>
    </source>
</evidence>
<dbReference type="NCBIfam" id="TIGR00576">
    <property type="entry name" value="dut"/>
    <property type="match status" value="1"/>
</dbReference>
<comment type="catalytic activity">
    <reaction evidence="5">
        <text>dUTP + H2O = dUMP + diphosphate + H(+)</text>
        <dbReference type="Rhea" id="RHEA:10248"/>
        <dbReference type="ChEBI" id="CHEBI:15377"/>
        <dbReference type="ChEBI" id="CHEBI:15378"/>
        <dbReference type="ChEBI" id="CHEBI:33019"/>
        <dbReference type="ChEBI" id="CHEBI:61555"/>
        <dbReference type="ChEBI" id="CHEBI:246422"/>
        <dbReference type="EC" id="3.6.1.23"/>
    </reaction>
</comment>
<dbReference type="GO" id="GO:0006226">
    <property type="term" value="P:dUMP biosynthetic process"/>
    <property type="evidence" value="ECO:0007669"/>
    <property type="project" value="InterPro"/>
</dbReference>
<gene>
    <name evidence="7" type="ORF">CfP315_0701</name>
</gene>
<keyword evidence="3" id="KW-0378">Hydrolase</keyword>
<dbReference type="InterPro" id="IPR036157">
    <property type="entry name" value="dUTPase-like_sf"/>
</dbReference>
<name>A0AA48L120_9FIRM</name>
<dbReference type="InterPro" id="IPR029054">
    <property type="entry name" value="dUTPase-like"/>
</dbReference>
<dbReference type="CDD" id="cd07557">
    <property type="entry name" value="trimeric_dUTPase"/>
    <property type="match status" value="1"/>
</dbReference>
<protein>
    <recommendedName>
        <fullName evidence="2">dUTP diphosphatase</fullName>
        <ecNumber evidence="2">3.6.1.23</ecNumber>
    </recommendedName>
</protein>
<dbReference type="GO" id="GO:0000287">
    <property type="term" value="F:magnesium ion binding"/>
    <property type="evidence" value="ECO:0007669"/>
    <property type="project" value="InterPro"/>
</dbReference>